<dbReference type="Gene3D" id="1.20.1280.50">
    <property type="match status" value="1"/>
</dbReference>
<accession>A0A6A5X138</accession>
<evidence type="ECO:0000313" key="2">
    <source>
        <dbReference type="Proteomes" id="UP000799779"/>
    </source>
</evidence>
<dbReference type="SUPFAM" id="SSF69322">
    <property type="entry name" value="Tricorn protease domain 2"/>
    <property type="match status" value="1"/>
</dbReference>
<proteinExistence type="predicted"/>
<dbReference type="Proteomes" id="UP000799779">
    <property type="component" value="Unassembled WGS sequence"/>
</dbReference>
<reference evidence="1" key="1">
    <citation type="journal article" date="2020" name="Stud. Mycol.">
        <title>101 Dothideomycetes genomes: a test case for predicting lifestyles and emergence of pathogens.</title>
        <authorList>
            <person name="Haridas S."/>
            <person name="Albert R."/>
            <person name="Binder M."/>
            <person name="Bloem J."/>
            <person name="Labutti K."/>
            <person name="Salamov A."/>
            <person name="Andreopoulos B."/>
            <person name="Baker S."/>
            <person name="Barry K."/>
            <person name="Bills G."/>
            <person name="Bluhm B."/>
            <person name="Cannon C."/>
            <person name="Castanera R."/>
            <person name="Culley D."/>
            <person name="Daum C."/>
            <person name="Ezra D."/>
            <person name="Gonzalez J."/>
            <person name="Henrissat B."/>
            <person name="Kuo A."/>
            <person name="Liang C."/>
            <person name="Lipzen A."/>
            <person name="Lutzoni F."/>
            <person name="Magnuson J."/>
            <person name="Mondo S."/>
            <person name="Nolan M."/>
            <person name="Ohm R."/>
            <person name="Pangilinan J."/>
            <person name="Park H.-J."/>
            <person name="Ramirez L."/>
            <person name="Alfaro M."/>
            <person name="Sun H."/>
            <person name="Tritt A."/>
            <person name="Yoshinaga Y."/>
            <person name="Zwiers L.-H."/>
            <person name="Turgeon B."/>
            <person name="Goodwin S."/>
            <person name="Spatafora J."/>
            <person name="Crous P."/>
            <person name="Grigoriev I."/>
        </authorList>
    </citation>
    <scope>NUCLEOTIDE SEQUENCE</scope>
    <source>
        <strain evidence="1">CBS 123094</strain>
    </source>
</reference>
<dbReference type="CDD" id="cd09917">
    <property type="entry name" value="F-box_SF"/>
    <property type="match status" value="1"/>
</dbReference>
<dbReference type="InterPro" id="IPR036047">
    <property type="entry name" value="F-box-like_dom_sf"/>
</dbReference>
<keyword evidence="2" id="KW-1185">Reference proteome</keyword>
<gene>
    <name evidence="1" type="ORF">P154DRAFT_481203</name>
</gene>
<organism evidence="1 2">
    <name type="scientific">Amniculicola lignicola CBS 123094</name>
    <dbReference type="NCBI Taxonomy" id="1392246"/>
    <lineage>
        <taxon>Eukaryota</taxon>
        <taxon>Fungi</taxon>
        <taxon>Dikarya</taxon>
        <taxon>Ascomycota</taxon>
        <taxon>Pezizomycotina</taxon>
        <taxon>Dothideomycetes</taxon>
        <taxon>Pleosporomycetidae</taxon>
        <taxon>Pleosporales</taxon>
        <taxon>Amniculicolaceae</taxon>
        <taxon>Amniculicola</taxon>
    </lineage>
</organism>
<sequence>MRKHTGADRALDSFTRCATSSARRHVLDALVDALNSYEIRYLQNKLAKKTFACDIVGKVPLELAVIIFSFLDADSPYYLRRVCKSWDERLRSPKILKSSLDTWYGRNDPRLSGEDLLKGQDFAIRELKAQHSHSLRHGHPYSALRIPLPFDYETTVLYEDTFAFILGSGLRVVNVCNLRTGNIWKLHGDGREQFNELSLSSELVAFSDSIRTCYAVDLATGNKKSFRLFPAALRCITCNGRTIACGGMKENGAVIYVWSFDTQKGQSFDIGWNEFPFRGCTRLPGACSLALLLDARAQTVTVFTADSRSQNSPHAATESSIQWSVFKTDGTRVVDGKQAFSDITSFALLLGFRPTDNEGRFDFRVKAHISGHYFSNSLSFQFDRRSNNFGEIRYPDKSLGWVGSSVVWWKDTFYQTETLVKGKLLQQQRSVTRFLGTSCERRDTLLTQLWHPDLQSLVERGEEFPDADAQGFRSPKIFLNEIFMAVFGFGSPVAGSNNETYPLLELFSFDKDLVLPKAAIRTLAQQFSPSSEVSGD</sequence>
<dbReference type="EMBL" id="ML977558">
    <property type="protein sequence ID" value="KAF2007149.1"/>
    <property type="molecule type" value="Genomic_DNA"/>
</dbReference>
<protein>
    <recommendedName>
        <fullName evidence="3">F-box domain-containing protein</fullName>
    </recommendedName>
</protein>
<name>A0A6A5X138_9PLEO</name>
<dbReference type="AlphaFoldDB" id="A0A6A5X138"/>
<evidence type="ECO:0000313" key="1">
    <source>
        <dbReference type="EMBL" id="KAF2007149.1"/>
    </source>
</evidence>
<evidence type="ECO:0008006" key="3">
    <source>
        <dbReference type="Google" id="ProtNLM"/>
    </source>
</evidence>
<dbReference type="SUPFAM" id="SSF81383">
    <property type="entry name" value="F-box domain"/>
    <property type="match status" value="1"/>
</dbReference>
<dbReference type="OrthoDB" id="5295250at2759"/>